<dbReference type="RefSeq" id="WP_131309078.1">
    <property type="nucleotide sequence ID" value="NZ_SJFN01000012.1"/>
</dbReference>
<comment type="caution">
    <text evidence="1">The sequence shown here is derived from an EMBL/GenBank/DDBJ whole genome shotgun (WGS) entry which is preliminary data.</text>
</comment>
<keyword evidence="2" id="KW-1185">Reference proteome</keyword>
<name>A0A4Q9VQZ4_9HYPH</name>
<dbReference type="OrthoDB" id="120749at2"/>
<evidence type="ECO:0000313" key="2">
    <source>
        <dbReference type="Proteomes" id="UP000292781"/>
    </source>
</evidence>
<dbReference type="Proteomes" id="UP000292781">
    <property type="component" value="Unassembled WGS sequence"/>
</dbReference>
<protein>
    <recommendedName>
        <fullName evidence="3">DUF3303 domain-containing protein</fullName>
    </recommendedName>
</protein>
<accession>A0A4Q9VQZ4</accession>
<sequence length="94" mass="10207">MMLRTHLDAHDGSEAIKSGALQKAIGAFIEKFKPEAAYYTTDNGLRSGLYVFDMKEPSLSVVIAEPFFDLGCKVTLSPCMTAEDLRAGFEATGL</sequence>
<dbReference type="EMBL" id="SJFN01000012">
    <property type="protein sequence ID" value="TBW38265.1"/>
    <property type="molecule type" value="Genomic_DNA"/>
</dbReference>
<reference evidence="1 2" key="1">
    <citation type="submission" date="2019-02" db="EMBL/GenBank/DDBJ databases">
        <title>Siculibacillus lacustris gen. nov., sp. nov., a new rosette-forming bacterium isolated from a freshwater crater lake (Lake St. Ana, Romania).</title>
        <authorList>
            <person name="Felfoldi T."/>
            <person name="Marton Z."/>
            <person name="Szabo A."/>
            <person name="Mentes A."/>
            <person name="Boka K."/>
            <person name="Marialigeti K."/>
            <person name="Mathe I."/>
            <person name="Koncz M."/>
            <person name="Schumann P."/>
            <person name="Toth E."/>
        </authorList>
    </citation>
    <scope>NUCLEOTIDE SEQUENCE [LARGE SCALE GENOMIC DNA]</scope>
    <source>
        <strain evidence="1 2">SA-279</strain>
    </source>
</reference>
<gene>
    <name evidence="1" type="ORF">EYW49_09995</name>
</gene>
<dbReference type="AlphaFoldDB" id="A0A4Q9VQZ4"/>
<organism evidence="1 2">
    <name type="scientific">Siculibacillus lacustris</name>
    <dbReference type="NCBI Taxonomy" id="1549641"/>
    <lineage>
        <taxon>Bacteria</taxon>
        <taxon>Pseudomonadati</taxon>
        <taxon>Pseudomonadota</taxon>
        <taxon>Alphaproteobacteria</taxon>
        <taxon>Hyphomicrobiales</taxon>
        <taxon>Ancalomicrobiaceae</taxon>
        <taxon>Siculibacillus</taxon>
    </lineage>
</organism>
<evidence type="ECO:0000313" key="1">
    <source>
        <dbReference type="EMBL" id="TBW38265.1"/>
    </source>
</evidence>
<evidence type="ECO:0008006" key="3">
    <source>
        <dbReference type="Google" id="ProtNLM"/>
    </source>
</evidence>
<proteinExistence type="predicted"/>